<evidence type="ECO:0000256" key="3">
    <source>
        <dbReference type="ARBA" id="ARBA00007282"/>
    </source>
</evidence>
<name>E6ZUZ6_SPORE</name>
<keyword evidence="5 9" id="KW-0812">Transmembrane</keyword>
<feature type="transmembrane region" description="Helical" evidence="9">
    <location>
        <begin position="256"/>
        <end position="285"/>
    </location>
</feature>
<dbReference type="AlphaFoldDB" id="E6ZUZ6"/>
<dbReference type="HOGENOM" id="CLU_034105_1_0_1"/>
<comment type="subcellular location">
    <subcellularLocation>
        <location evidence="1">Membrane</location>
        <topology evidence="1">Multi-pass membrane protein</topology>
    </subcellularLocation>
</comment>
<keyword evidence="7 9" id="KW-0472">Membrane</keyword>
<dbReference type="Pfam" id="PF13813">
    <property type="entry name" value="MBOAT_2"/>
    <property type="match status" value="1"/>
</dbReference>
<evidence type="ECO:0000256" key="1">
    <source>
        <dbReference type="ARBA" id="ARBA00004141"/>
    </source>
</evidence>
<dbReference type="InterPro" id="IPR044851">
    <property type="entry name" value="Wax_synthase"/>
</dbReference>
<feature type="transmembrane region" description="Helical" evidence="9">
    <location>
        <begin position="365"/>
        <end position="388"/>
    </location>
</feature>
<evidence type="ECO:0000256" key="5">
    <source>
        <dbReference type="ARBA" id="ARBA00022692"/>
    </source>
</evidence>
<reference evidence="11 12" key="1">
    <citation type="journal article" date="2010" name="Science">
        <title>Pathogenicity determinants in smut fungi revealed by genome comparison.</title>
        <authorList>
            <person name="Schirawski J."/>
            <person name="Mannhaupt G."/>
            <person name="Muench K."/>
            <person name="Brefort T."/>
            <person name="Schipper K."/>
            <person name="Doehlemann G."/>
            <person name="Di Stasio M."/>
            <person name="Roessel N."/>
            <person name="Mendoza-Mendoza A."/>
            <person name="Pester D."/>
            <person name="Mueller O."/>
            <person name="Winterberg B."/>
            <person name="Meyer E."/>
            <person name="Ghareeb H."/>
            <person name="Wollenberg T."/>
            <person name="Muensterkoetter M."/>
            <person name="Wong P."/>
            <person name="Walter M."/>
            <person name="Stukenbrock E."/>
            <person name="Gueldener U."/>
            <person name="Kahmann R."/>
        </authorList>
    </citation>
    <scope>NUCLEOTIDE SEQUENCE [LARGE SCALE GENOMIC DNA]</scope>
    <source>
        <strain evidence="12">SRZ2</strain>
    </source>
</reference>
<feature type="transmembrane region" description="Helical" evidence="9">
    <location>
        <begin position="35"/>
        <end position="52"/>
    </location>
</feature>
<evidence type="ECO:0000256" key="8">
    <source>
        <dbReference type="SAM" id="MobiDB-lite"/>
    </source>
</evidence>
<dbReference type="OrthoDB" id="1077582at2759"/>
<accession>E6ZUZ6</accession>
<feature type="transmembrane region" description="Helical" evidence="9">
    <location>
        <begin position="400"/>
        <end position="421"/>
    </location>
</feature>
<evidence type="ECO:0000259" key="10">
    <source>
        <dbReference type="Pfam" id="PF13813"/>
    </source>
</evidence>
<evidence type="ECO:0000256" key="7">
    <source>
        <dbReference type="ARBA" id="ARBA00023136"/>
    </source>
</evidence>
<protein>
    <recommendedName>
        <fullName evidence="10">Wax synthase domain-containing protein</fullName>
    </recommendedName>
</protein>
<keyword evidence="12" id="KW-1185">Reference proteome</keyword>
<evidence type="ECO:0000256" key="9">
    <source>
        <dbReference type="SAM" id="Phobius"/>
    </source>
</evidence>
<keyword evidence="4" id="KW-0808">Transferase</keyword>
<feature type="transmembrane region" description="Helical" evidence="9">
    <location>
        <begin position="342"/>
        <end position="359"/>
    </location>
</feature>
<dbReference type="GO" id="GO:0008374">
    <property type="term" value="F:O-acyltransferase activity"/>
    <property type="evidence" value="ECO:0007669"/>
    <property type="project" value="InterPro"/>
</dbReference>
<feature type="region of interest" description="Disordered" evidence="8">
    <location>
        <begin position="129"/>
        <end position="148"/>
    </location>
</feature>
<dbReference type="GO" id="GO:0016020">
    <property type="term" value="C:membrane"/>
    <property type="evidence" value="ECO:0007669"/>
    <property type="project" value="UniProtKB-SubCell"/>
</dbReference>
<evidence type="ECO:0000256" key="6">
    <source>
        <dbReference type="ARBA" id="ARBA00022989"/>
    </source>
</evidence>
<dbReference type="EMBL" id="FQ311442">
    <property type="protein sequence ID" value="CBQ71053.1"/>
    <property type="molecule type" value="Genomic_DNA"/>
</dbReference>
<evidence type="ECO:0000313" key="12">
    <source>
        <dbReference type="Proteomes" id="UP000008867"/>
    </source>
</evidence>
<comment type="pathway">
    <text evidence="2">Secondary metabolite biosynthesis.</text>
</comment>
<comment type="similarity">
    <text evidence="3">Belongs to the wax synthase family.</text>
</comment>
<evidence type="ECO:0000256" key="4">
    <source>
        <dbReference type="ARBA" id="ARBA00022679"/>
    </source>
</evidence>
<dbReference type="eggNOG" id="ENOG502SAAK">
    <property type="taxonomic scope" value="Eukaryota"/>
</dbReference>
<feature type="transmembrane region" description="Helical" evidence="9">
    <location>
        <begin position="97"/>
        <end position="119"/>
    </location>
</feature>
<dbReference type="VEuPathDB" id="FungiDB:sr13520"/>
<evidence type="ECO:0000313" key="11">
    <source>
        <dbReference type="EMBL" id="CBQ71053.1"/>
    </source>
</evidence>
<dbReference type="GO" id="GO:0006629">
    <property type="term" value="P:lipid metabolic process"/>
    <property type="evidence" value="ECO:0007669"/>
    <property type="project" value="InterPro"/>
</dbReference>
<dbReference type="PANTHER" id="PTHR31595">
    <property type="entry name" value="LONG-CHAIN-ALCOHOL O-FATTY-ACYLTRANSFERASE 3-RELATED"/>
    <property type="match status" value="1"/>
</dbReference>
<dbReference type="Proteomes" id="UP000008867">
    <property type="component" value="Chromosome 20"/>
</dbReference>
<dbReference type="PANTHER" id="PTHR31595:SF57">
    <property type="entry name" value="OS04G0481900 PROTEIN"/>
    <property type="match status" value="1"/>
</dbReference>
<organism evidence="11 12">
    <name type="scientific">Sporisorium reilianum (strain SRZ2)</name>
    <name type="common">Maize head smut fungus</name>
    <dbReference type="NCBI Taxonomy" id="999809"/>
    <lineage>
        <taxon>Eukaryota</taxon>
        <taxon>Fungi</taxon>
        <taxon>Dikarya</taxon>
        <taxon>Basidiomycota</taxon>
        <taxon>Ustilaginomycotina</taxon>
        <taxon>Ustilaginomycetes</taxon>
        <taxon>Ustilaginales</taxon>
        <taxon>Ustilaginaceae</taxon>
        <taxon>Sporisorium</taxon>
    </lineage>
</organism>
<evidence type="ECO:0000256" key="2">
    <source>
        <dbReference type="ARBA" id="ARBA00005179"/>
    </source>
</evidence>
<gene>
    <name evidence="11" type="ORF">sr13520</name>
</gene>
<feature type="transmembrane region" description="Helical" evidence="9">
    <location>
        <begin position="64"/>
        <end position="85"/>
    </location>
</feature>
<sequence>MPTTGAMLPSWFASIITWAVPDYHDKKPYDRTNAWILAAPLVLILLQIHLLIRYDPASTWLCRASLIPIITLLAFKSAFGLYYTIDQSGQMHGRGQALNATLGCAAVVMVIRSLEYGLAFRRPQLKVGKTTQSKGATNGGMGKSTSSANSAADEMPLYFPGTQWPIELDLLLNVRAIGWQHGIKDGAPALPVPTYTWRERWHWIAQRMADVPVYFLLYDAFCVLLDEKRFNVHVGNRIGGSIWDCTRGSFGAAGPYLICIAFASMFVSLQCVVHAIMASLSVGLLGDLPSRWDPPITRVPWMSTSIAQFWSHRWHQMLRVTFMTVGYWPVRDVLRPIAGRRIAHIAAICGTFLVSGIIHEVGRMAMVPGFAITSITLFFAIQPLAIFGEQMFERCTGRRVRGFWGWLWCVTWILGTAPLLIEGYNQAGFTAAKNQHVGVTRRPIMLMLDWWDRAFNGM</sequence>
<keyword evidence="6 9" id="KW-1133">Transmembrane helix</keyword>
<feature type="domain" description="Wax synthase" evidence="10">
    <location>
        <begin position="294"/>
        <end position="380"/>
    </location>
</feature>
<proteinExistence type="inferred from homology"/>
<dbReference type="InterPro" id="IPR032805">
    <property type="entry name" value="Wax_synthase_dom"/>
</dbReference>